<evidence type="ECO:0000313" key="9">
    <source>
        <dbReference type="Proteomes" id="UP000187074"/>
    </source>
</evidence>
<evidence type="ECO:0000256" key="3">
    <source>
        <dbReference type="ARBA" id="ARBA00023002"/>
    </source>
</evidence>
<comment type="similarity">
    <text evidence="6">Belongs to the peroxiredoxin family. Tpx subfamily.</text>
</comment>
<reference evidence="8 9" key="1">
    <citation type="submission" date="2016-11" db="EMBL/GenBank/DDBJ databases">
        <title>Paenibacillus species isolates.</title>
        <authorList>
            <person name="Beno S.M."/>
        </authorList>
    </citation>
    <scope>NUCLEOTIDE SEQUENCE [LARGE SCALE GENOMIC DNA]</scope>
    <source>
        <strain evidence="8 9">FSL F4-0100</strain>
    </source>
</reference>
<keyword evidence="1 6" id="KW-0575">Peroxidase</keyword>
<evidence type="ECO:0000256" key="5">
    <source>
        <dbReference type="ARBA" id="ARBA00023284"/>
    </source>
</evidence>
<evidence type="ECO:0000256" key="1">
    <source>
        <dbReference type="ARBA" id="ARBA00022559"/>
    </source>
</evidence>
<name>A0A1R1ATM3_PAELA</name>
<dbReference type="HAMAP" id="MF_00269">
    <property type="entry name" value="Tpx"/>
    <property type="match status" value="1"/>
</dbReference>
<dbReference type="PROSITE" id="PS01265">
    <property type="entry name" value="TPX"/>
    <property type="match status" value="1"/>
</dbReference>
<evidence type="ECO:0000256" key="4">
    <source>
        <dbReference type="ARBA" id="ARBA00023157"/>
    </source>
</evidence>
<dbReference type="PANTHER" id="PTHR43110:SF1">
    <property type="entry name" value="THIOL PEROXIDASE"/>
    <property type="match status" value="1"/>
</dbReference>
<dbReference type="InterPro" id="IPR036249">
    <property type="entry name" value="Thioredoxin-like_sf"/>
</dbReference>
<dbReference type="GO" id="GO:0008379">
    <property type="term" value="F:thioredoxin peroxidase activity"/>
    <property type="evidence" value="ECO:0007669"/>
    <property type="project" value="UniProtKB-UniRule"/>
</dbReference>
<accession>A0A1R1ATM3</accession>
<dbReference type="InterPro" id="IPR002065">
    <property type="entry name" value="TPX"/>
</dbReference>
<dbReference type="InterPro" id="IPR050455">
    <property type="entry name" value="Tpx_Peroxidase_subfamily"/>
</dbReference>
<dbReference type="Gene3D" id="3.40.30.10">
    <property type="entry name" value="Glutaredoxin"/>
    <property type="match status" value="1"/>
</dbReference>
<dbReference type="PANTHER" id="PTHR43110">
    <property type="entry name" value="THIOL PEROXIDASE"/>
    <property type="match status" value="1"/>
</dbReference>
<organism evidence="8 9">
    <name type="scientific">Paenibacillus lautus</name>
    <name type="common">Bacillus lautus</name>
    <dbReference type="NCBI Taxonomy" id="1401"/>
    <lineage>
        <taxon>Bacteria</taxon>
        <taxon>Bacillati</taxon>
        <taxon>Bacillota</taxon>
        <taxon>Bacilli</taxon>
        <taxon>Bacillales</taxon>
        <taxon>Paenibacillaceae</taxon>
        <taxon>Paenibacillus</taxon>
    </lineage>
</organism>
<comment type="catalytic activity">
    <reaction evidence="6">
        <text>a hydroperoxide + [thioredoxin]-dithiol = an alcohol + [thioredoxin]-disulfide + H2O</text>
        <dbReference type="Rhea" id="RHEA:62620"/>
        <dbReference type="Rhea" id="RHEA-COMP:10698"/>
        <dbReference type="Rhea" id="RHEA-COMP:10700"/>
        <dbReference type="ChEBI" id="CHEBI:15377"/>
        <dbReference type="ChEBI" id="CHEBI:29950"/>
        <dbReference type="ChEBI" id="CHEBI:30879"/>
        <dbReference type="ChEBI" id="CHEBI:35924"/>
        <dbReference type="ChEBI" id="CHEBI:50058"/>
        <dbReference type="EC" id="1.11.1.24"/>
    </reaction>
</comment>
<dbReference type="OrthoDB" id="9781543at2"/>
<evidence type="ECO:0000256" key="2">
    <source>
        <dbReference type="ARBA" id="ARBA00022862"/>
    </source>
</evidence>
<dbReference type="InterPro" id="IPR013740">
    <property type="entry name" value="Redoxin"/>
</dbReference>
<keyword evidence="5 6" id="KW-0676">Redox-active center</keyword>
<keyword evidence="4" id="KW-1015">Disulfide bond</keyword>
<evidence type="ECO:0000313" key="8">
    <source>
        <dbReference type="EMBL" id="OME88910.1"/>
    </source>
</evidence>
<evidence type="ECO:0000259" key="7">
    <source>
        <dbReference type="PROSITE" id="PS51352"/>
    </source>
</evidence>
<dbReference type="Proteomes" id="UP000187074">
    <property type="component" value="Unassembled WGS sequence"/>
</dbReference>
<comment type="caution">
    <text evidence="8">The sequence shown here is derived from an EMBL/GenBank/DDBJ whole genome shotgun (WGS) entry which is preliminary data.</text>
</comment>
<sequence length="172" mass="18629">MAQERSGAATFKGNPITLIGPQLKAGDAAPDFTVSKNLLEDASLKDYAGKIKLISVVPSLDTGVCDAQTRRFNEEAAGLGDDVVILTISADLPFAQARWCGAAGVDRVITLSDYKSRSFGEAYGVLIKEFQLDMRSIFVVDTNDTITYVEYLGEMTEHPNYEAAIDAVKSLR</sequence>
<proteinExistence type="inferred from homology"/>
<dbReference type="CDD" id="cd03014">
    <property type="entry name" value="PRX_Atyp2cys"/>
    <property type="match status" value="1"/>
</dbReference>
<keyword evidence="2 6" id="KW-0049">Antioxidant</keyword>
<dbReference type="Pfam" id="PF08534">
    <property type="entry name" value="Redoxin"/>
    <property type="match status" value="1"/>
</dbReference>
<dbReference type="NCBIfam" id="NF001808">
    <property type="entry name" value="PRK00522.1"/>
    <property type="match status" value="1"/>
</dbReference>
<dbReference type="AlphaFoldDB" id="A0A1R1ATM3"/>
<gene>
    <name evidence="6" type="primary">tpx</name>
    <name evidence="8" type="ORF">BK123_28555</name>
</gene>
<dbReference type="PROSITE" id="PS51352">
    <property type="entry name" value="THIOREDOXIN_2"/>
    <property type="match status" value="1"/>
</dbReference>
<evidence type="ECO:0000256" key="6">
    <source>
        <dbReference type="HAMAP-Rule" id="MF_00269"/>
    </source>
</evidence>
<comment type="subunit">
    <text evidence="6">Homodimer.</text>
</comment>
<dbReference type="EMBL" id="MRTF01000012">
    <property type="protein sequence ID" value="OME88910.1"/>
    <property type="molecule type" value="Genomic_DNA"/>
</dbReference>
<keyword evidence="3 6" id="KW-0560">Oxidoreductase</keyword>
<dbReference type="SUPFAM" id="SSF52833">
    <property type="entry name" value="Thioredoxin-like"/>
    <property type="match status" value="1"/>
</dbReference>
<comment type="function">
    <text evidence="6">Thiol-specific peroxidase that catalyzes the reduction of hydrogen peroxide and organic hydroperoxides to water and alcohols, respectively. Plays a role in cell protection against oxidative stress by detoxifying peroxides.</text>
</comment>
<dbReference type="STRING" id="1401.BK123_28555"/>
<dbReference type="InterPro" id="IPR018219">
    <property type="entry name" value="Tpx_CS"/>
</dbReference>
<dbReference type="EC" id="1.11.1.24" evidence="6"/>
<feature type="domain" description="Thioredoxin" evidence="7">
    <location>
        <begin position="23"/>
        <end position="170"/>
    </location>
</feature>
<protein>
    <recommendedName>
        <fullName evidence="6">Thiol peroxidase</fullName>
        <shortName evidence="6">Tpx</shortName>
        <ecNumber evidence="6">1.11.1.24</ecNumber>
    </recommendedName>
    <alternativeName>
        <fullName evidence="6">Peroxiredoxin tpx</fullName>
        <shortName evidence="6">Prx</shortName>
    </alternativeName>
    <alternativeName>
        <fullName evidence="6">Thioredoxin peroxidase</fullName>
    </alternativeName>
    <alternativeName>
        <fullName evidence="6">Thioredoxin-dependent peroxiredoxin</fullName>
    </alternativeName>
</protein>
<feature type="active site" description="Cysteine sulfenic acid (-SOH) intermediate" evidence="6">
    <location>
        <position position="65"/>
    </location>
</feature>
<dbReference type="InterPro" id="IPR013766">
    <property type="entry name" value="Thioredoxin_domain"/>
</dbReference>
<dbReference type="RefSeq" id="WP_076325734.1">
    <property type="nucleotide sequence ID" value="NZ_JBCMXI010000001.1"/>
</dbReference>
<comment type="caution">
    <text evidence="6">Lacks conserved residue(s) required for the propagation of feature annotation.</text>
</comment>